<accession>A0A5M3MN79</accession>
<proteinExistence type="predicted"/>
<evidence type="ECO:0000313" key="2">
    <source>
        <dbReference type="EMBL" id="EIW80632.1"/>
    </source>
</evidence>
<dbReference type="EMBL" id="JH711579">
    <property type="protein sequence ID" value="EIW80632.1"/>
    <property type="molecule type" value="Genomic_DNA"/>
</dbReference>
<dbReference type="AlphaFoldDB" id="A0A5M3MN79"/>
<name>A0A5M3MN79_CONPW</name>
<sequence length="125" mass="13461">MESQLRWVALVVSSSSPLTGDRAPPPSNSPRSSPPHPTPSRPPVKSDDTVAHPYISLSYTGLSHEVGSIPAACSRSETVRRPGILPVASRQVPLGALNLSLKASWDCMYYTRMVGRVKGDTYDSD</sequence>
<organism evidence="2 3">
    <name type="scientific">Coniophora puteana (strain RWD-64-598)</name>
    <name type="common">Brown rot fungus</name>
    <dbReference type="NCBI Taxonomy" id="741705"/>
    <lineage>
        <taxon>Eukaryota</taxon>
        <taxon>Fungi</taxon>
        <taxon>Dikarya</taxon>
        <taxon>Basidiomycota</taxon>
        <taxon>Agaricomycotina</taxon>
        <taxon>Agaricomycetes</taxon>
        <taxon>Agaricomycetidae</taxon>
        <taxon>Boletales</taxon>
        <taxon>Coniophorineae</taxon>
        <taxon>Coniophoraceae</taxon>
        <taxon>Coniophora</taxon>
    </lineage>
</organism>
<keyword evidence="3" id="KW-1185">Reference proteome</keyword>
<evidence type="ECO:0000313" key="3">
    <source>
        <dbReference type="Proteomes" id="UP000053558"/>
    </source>
</evidence>
<dbReference type="GeneID" id="19201077"/>
<gene>
    <name evidence="2" type="ORF">CONPUDRAFT_137738</name>
</gene>
<feature type="compositionally biased region" description="Pro residues" evidence="1">
    <location>
        <begin position="23"/>
        <end position="42"/>
    </location>
</feature>
<feature type="region of interest" description="Disordered" evidence="1">
    <location>
        <begin position="15"/>
        <end position="50"/>
    </location>
</feature>
<evidence type="ECO:0000256" key="1">
    <source>
        <dbReference type="SAM" id="MobiDB-lite"/>
    </source>
</evidence>
<dbReference type="RefSeq" id="XP_007769537.1">
    <property type="nucleotide sequence ID" value="XM_007771347.1"/>
</dbReference>
<dbReference type="Proteomes" id="UP000053558">
    <property type="component" value="Unassembled WGS sequence"/>
</dbReference>
<dbReference type="KEGG" id="cput:CONPUDRAFT_137738"/>
<protein>
    <submittedName>
        <fullName evidence="2">Uncharacterized protein</fullName>
    </submittedName>
</protein>
<reference evidence="3" key="1">
    <citation type="journal article" date="2012" name="Science">
        <title>The Paleozoic origin of enzymatic lignin decomposition reconstructed from 31 fungal genomes.</title>
        <authorList>
            <person name="Floudas D."/>
            <person name="Binder M."/>
            <person name="Riley R."/>
            <person name="Barry K."/>
            <person name="Blanchette R.A."/>
            <person name="Henrissat B."/>
            <person name="Martinez A.T."/>
            <person name="Otillar R."/>
            <person name="Spatafora J.W."/>
            <person name="Yadav J.S."/>
            <person name="Aerts A."/>
            <person name="Benoit I."/>
            <person name="Boyd A."/>
            <person name="Carlson A."/>
            <person name="Copeland A."/>
            <person name="Coutinho P.M."/>
            <person name="de Vries R.P."/>
            <person name="Ferreira P."/>
            <person name="Findley K."/>
            <person name="Foster B."/>
            <person name="Gaskell J."/>
            <person name="Glotzer D."/>
            <person name="Gorecki P."/>
            <person name="Heitman J."/>
            <person name="Hesse C."/>
            <person name="Hori C."/>
            <person name="Igarashi K."/>
            <person name="Jurgens J.A."/>
            <person name="Kallen N."/>
            <person name="Kersten P."/>
            <person name="Kohler A."/>
            <person name="Kuees U."/>
            <person name="Kumar T.K.A."/>
            <person name="Kuo A."/>
            <person name="LaButti K."/>
            <person name="Larrondo L.F."/>
            <person name="Lindquist E."/>
            <person name="Ling A."/>
            <person name="Lombard V."/>
            <person name="Lucas S."/>
            <person name="Lundell T."/>
            <person name="Martin R."/>
            <person name="McLaughlin D.J."/>
            <person name="Morgenstern I."/>
            <person name="Morin E."/>
            <person name="Murat C."/>
            <person name="Nagy L.G."/>
            <person name="Nolan M."/>
            <person name="Ohm R.A."/>
            <person name="Patyshakuliyeva A."/>
            <person name="Rokas A."/>
            <person name="Ruiz-Duenas F.J."/>
            <person name="Sabat G."/>
            <person name="Salamov A."/>
            <person name="Samejima M."/>
            <person name="Schmutz J."/>
            <person name="Slot J.C."/>
            <person name="St John F."/>
            <person name="Stenlid J."/>
            <person name="Sun H."/>
            <person name="Sun S."/>
            <person name="Syed K."/>
            <person name="Tsang A."/>
            <person name="Wiebenga A."/>
            <person name="Young D."/>
            <person name="Pisabarro A."/>
            <person name="Eastwood D.C."/>
            <person name="Martin F."/>
            <person name="Cullen D."/>
            <person name="Grigoriev I.V."/>
            <person name="Hibbett D.S."/>
        </authorList>
    </citation>
    <scope>NUCLEOTIDE SEQUENCE [LARGE SCALE GENOMIC DNA]</scope>
    <source>
        <strain evidence="3">RWD-64-598 SS2</strain>
    </source>
</reference>
<comment type="caution">
    <text evidence="2">The sequence shown here is derived from an EMBL/GenBank/DDBJ whole genome shotgun (WGS) entry which is preliminary data.</text>
</comment>